<organism evidence="1 2">
    <name type="scientific">Oesophagostomum dentatum</name>
    <name type="common">Nodular worm</name>
    <dbReference type="NCBI Taxonomy" id="61180"/>
    <lineage>
        <taxon>Eukaryota</taxon>
        <taxon>Metazoa</taxon>
        <taxon>Ecdysozoa</taxon>
        <taxon>Nematoda</taxon>
        <taxon>Chromadorea</taxon>
        <taxon>Rhabditida</taxon>
        <taxon>Rhabditina</taxon>
        <taxon>Rhabditomorpha</taxon>
        <taxon>Strongyloidea</taxon>
        <taxon>Strongylidae</taxon>
        <taxon>Oesophagostomum</taxon>
    </lineage>
</organism>
<dbReference type="AlphaFoldDB" id="A0A0B1TQ16"/>
<keyword evidence="2" id="KW-1185">Reference proteome</keyword>
<proteinExistence type="predicted"/>
<evidence type="ECO:0000313" key="1">
    <source>
        <dbReference type="EMBL" id="KHJ97495.1"/>
    </source>
</evidence>
<protein>
    <submittedName>
        <fullName evidence="1">Uncharacterized protein</fullName>
    </submittedName>
</protein>
<dbReference type="OrthoDB" id="5786667at2759"/>
<accession>A0A0B1TQ16</accession>
<dbReference type="EMBL" id="KN549446">
    <property type="protein sequence ID" value="KHJ97495.1"/>
    <property type="molecule type" value="Genomic_DNA"/>
</dbReference>
<sequence>MESILLVTWYSIQVAVVANFFRIRPNEVLNEYQRDTKARTWIVKHSFPKNELTSKFLNKFRSRFLRKGYDMNAVVSRTVLALSRDNKKPRRRM</sequence>
<reference evidence="1 2" key="1">
    <citation type="submission" date="2014-03" db="EMBL/GenBank/DDBJ databases">
        <title>Draft genome of the hookworm Oesophagostomum dentatum.</title>
        <authorList>
            <person name="Mitreva M."/>
        </authorList>
    </citation>
    <scope>NUCLEOTIDE SEQUENCE [LARGE SCALE GENOMIC DNA]</scope>
    <source>
        <strain evidence="1 2">OD-Hann</strain>
    </source>
</reference>
<name>A0A0B1TQ16_OESDE</name>
<gene>
    <name evidence="1" type="ORF">OESDEN_02525</name>
</gene>
<dbReference type="Proteomes" id="UP000053660">
    <property type="component" value="Unassembled WGS sequence"/>
</dbReference>
<evidence type="ECO:0000313" key="2">
    <source>
        <dbReference type="Proteomes" id="UP000053660"/>
    </source>
</evidence>